<sequence>MVMAGSSGDLRRQIEAIQARDSSMEAKFRATSAGIDVNALAELEAFPTDAAGCISGCDNEKLRHWSEQIDMFYHFDNENGGRAQRVWVQFLSLAFPFMMGWTLQSMLLSVLARADFHRKRGAAKFQYVEVFCGRGNLSRACIAAGLLGVSLDTCVNPDHDVLSASGFRLLLAALTGTVQKGLLWIGTPCRSFSVMSASVSRRTAENMYLGDTSLFCVQLGNVLADISGLLLLLGFLLNLSEGLEQPGGSTLPLTPVVNAVLRFIGSSRTDTYHWCFGGPTLKPLQLWSRCNFIRHLRRPKPFVPSMEENALAKRGSDGSYTGNRELLEESQEYTLQFGRSVVAALFHEWRGN</sequence>
<reference evidence="2" key="2">
    <citation type="submission" date="2024-04" db="EMBL/GenBank/DDBJ databases">
        <authorList>
            <person name="Chen Y."/>
            <person name="Shah S."/>
            <person name="Dougan E. K."/>
            <person name="Thang M."/>
            <person name="Chan C."/>
        </authorList>
    </citation>
    <scope>NUCLEOTIDE SEQUENCE [LARGE SCALE GENOMIC DNA]</scope>
</reference>
<protein>
    <submittedName>
        <fullName evidence="1">Uncharacterized protein</fullName>
    </submittedName>
</protein>
<dbReference type="EMBL" id="CAMXCT020001111">
    <property type="protein sequence ID" value="CAL1140115.1"/>
    <property type="molecule type" value="Genomic_DNA"/>
</dbReference>
<dbReference type="EMBL" id="CAMXCT010001111">
    <property type="protein sequence ID" value="CAI3986740.1"/>
    <property type="molecule type" value="Genomic_DNA"/>
</dbReference>
<comment type="caution">
    <text evidence="1">The sequence shown here is derived from an EMBL/GenBank/DDBJ whole genome shotgun (WGS) entry which is preliminary data.</text>
</comment>
<proteinExistence type="predicted"/>
<accession>A0A9P1C8H4</accession>
<reference evidence="1" key="1">
    <citation type="submission" date="2022-10" db="EMBL/GenBank/DDBJ databases">
        <authorList>
            <person name="Chen Y."/>
            <person name="Dougan E. K."/>
            <person name="Chan C."/>
            <person name="Rhodes N."/>
            <person name="Thang M."/>
        </authorList>
    </citation>
    <scope>NUCLEOTIDE SEQUENCE</scope>
</reference>
<name>A0A9P1C8H4_9DINO</name>
<organism evidence="1">
    <name type="scientific">Cladocopium goreaui</name>
    <dbReference type="NCBI Taxonomy" id="2562237"/>
    <lineage>
        <taxon>Eukaryota</taxon>
        <taxon>Sar</taxon>
        <taxon>Alveolata</taxon>
        <taxon>Dinophyceae</taxon>
        <taxon>Suessiales</taxon>
        <taxon>Symbiodiniaceae</taxon>
        <taxon>Cladocopium</taxon>
    </lineage>
</organism>
<dbReference type="EMBL" id="CAMXCT030001111">
    <property type="protein sequence ID" value="CAL4774052.1"/>
    <property type="molecule type" value="Genomic_DNA"/>
</dbReference>
<dbReference type="Proteomes" id="UP001152797">
    <property type="component" value="Unassembled WGS sequence"/>
</dbReference>
<keyword evidence="3" id="KW-1185">Reference proteome</keyword>
<evidence type="ECO:0000313" key="3">
    <source>
        <dbReference type="Proteomes" id="UP001152797"/>
    </source>
</evidence>
<evidence type="ECO:0000313" key="1">
    <source>
        <dbReference type="EMBL" id="CAI3986740.1"/>
    </source>
</evidence>
<dbReference type="AlphaFoldDB" id="A0A9P1C8H4"/>
<evidence type="ECO:0000313" key="2">
    <source>
        <dbReference type="EMBL" id="CAL1140115.1"/>
    </source>
</evidence>
<gene>
    <name evidence="1" type="ORF">C1SCF055_LOCUS14066</name>
</gene>